<keyword evidence="1" id="KW-0732">Signal</keyword>
<dbReference type="EMBL" id="LNIX01000038">
    <property type="protein sequence ID" value="OXA39501.1"/>
    <property type="molecule type" value="Genomic_DNA"/>
</dbReference>
<reference evidence="2 3" key="1">
    <citation type="submission" date="2015-12" db="EMBL/GenBank/DDBJ databases">
        <title>The genome of Folsomia candida.</title>
        <authorList>
            <person name="Faddeeva A."/>
            <person name="Derks M.F."/>
            <person name="Anvar Y."/>
            <person name="Smit S."/>
            <person name="Van Straalen N."/>
            <person name="Roelofs D."/>
        </authorList>
    </citation>
    <scope>NUCLEOTIDE SEQUENCE [LARGE SCALE GENOMIC DNA]</scope>
    <source>
        <strain evidence="2 3">VU population</strain>
        <tissue evidence="2">Whole body</tissue>
    </source>
</reference>
<protein>
    <submittedName>
        <fullName evidence="2">Glutamate receptor ionotropic, kainate 5</fullName>
    </submittedName>
</protein>
<keyword evidence="3" id="KW-1185">Reference proteome</keyword>
<dbReference type="Gene3D" id="3.40.190.10">
    <property type="entry name" value="Periplasmic binding protein-like II"/>
    <property type="match status" value="1"/>
</dbReference>
<feature type="signal peptide" evidence="1">
    <location>
        <begin position="1"/>
        <end position="24"/>
    </location>
</feature>
<evidence type="ECO:0000313" key="3">
    <source>
        <dbReference type="Proteomes" id="UP000198287"/>
    </source>
</evidence>
<evidence type="ECO:0000313" key="2">
    <source>
        <dbReference type="EMBL" id="OXA39501.1"/>
    </source>
</evidence>
<dbReference type="OrthoDB" id="5984008at2759"/>
<sequence length="399" mass="44151">MSFSLHSLAIILMAVLAYRRVGVAGSHDNAAIDYMQHCKPTDTCKYKNTGCINGICQCKAGYVLATYNGQILCLEIVPIHNIATVEDHPWVIKNETCLDSPDADRTCRSSCYTGFLVDILRIMDKEFKNLDNCTITEVDSFGTLDSSSDPPAWKSGLMSIVANNQTDVAMAAFNASKIDVEVRKVMRYSTPFVSNPYKRAQFALGFPLSSKAGSQIQAMIIPGSLRTRLVLTHQPPTERVDPPVTPDSLSTYLLRIMDKEFKNLKNCTITEVDSFGTLDSSSDPPAWNTGLMSIVANNQTDVAMAAFTNNVSKIEQDAMLGIIRYSTPFVSNPYKGAAFSLGFPPSSKAGSQFQVMINNLKNKRYLESFLIKWFINGTSLWSIEKQKTPYTPTQICQTM</sequence>
<comment type="caution">
    <text evidence="2">The sequence shown here is derived from an EMBL/GenBank/DDBJ whole genome shotgun (WGS) entry which is preliminary data.</text>
</comment>
<accession>A0A226D4C6</accession>
<proteinExistence type="predicted"/>
<keyword evidence="2" id="KW-0675">Receptor</keyword>
<dbReference type="AlphaFoldDB" id="A0A226D4C6"/>
<name>A0A226D4C6_FOLCA</name>
<gene>
    <name evidence="2" type="ORF">Fcan01_25645</name>
</gene>
<feature type="chain" id="PRO_5013302377" evidence="1">
    <location>
        <begin position="25"/>
        <end position="399"/>
    </location>
</feature>
<dbReference type="Proteomes" id="UP000198287">
    <property type="component" value="Unassembled WGS sequence"/>
</dbReference>
<organism evidence="2 3">
    <name type="scientific">Folsomia candida</name>
    <name type="common">Springtail</name>
    <dbReference type="NCBI Taxonomy" id="158441"/>
    <lineage>
        <taxon>Eukaryota</taxon>
        <taxon>Metazoa</taxon>
        <taxon>Ecdysozoa</taxon>
        <taxon>Arthropoda</taxon>
        <taxon>Hexapoda</taxon>
        <taxon>Collembola</taxon>
        <taxon>Entomobryomorpha</taxon>
        <taxon>Isotomoidea</taxon>
        <taxon>Isotomidae</taxon>
        <taxon>Proisotominae</taxon>
        <taxon>Folsomia</taxon>
    </lineage>
</organism>
<evidence type="ECO:0000256" key="1">
    <source>
        <dbReference type="SAM" id="SignalP"/>
    </source>
</evidence>